<gene>
    <name evidence="5" type="ORF">PRZ48_011413</name>
</gene>
<sequence>MGGVSFNPDTDIPDLTGQVIIVTGGNVGLGYETIRQLIKHKPSRVYLAARSEDKAQAAIAELQKSNPNAAISFLKFDLASFASIKAAATIFTNTESRLDILMNNAGIMMTPPGLTAEGYEIQFGTNVMGAALFTQLLLPTLQRTALSDPQTRVVNLASASEKMAPTNDLYPFSELKTNMSGRPTTQRYTISKIADIHYTSALARREKQVKCISVHPGMVATNLHHASTGMFLKPFLNVAVKLFATPLEKGAHSQIWAAVSPEAKSGEYYGPVGKAGDGSKASQDEKLSEELWEWVQKELEGHL</sequence>
<dbReference type="PRINTS" id="PR00081">
    <property type="entry name" value="GDHRDH"/>
</dbReference>
<accession>A0ABR0E6L7</accession>
<keyword evidence="6" id="KW-1185">Reference proteome</keyword>
<dbReference type="PROSITE" id="PS00061">
    <property type="entry name" value="ADH_SHORT"/>
    <property type="match status" value="1"/>
</dbReference>
<dbReference type="InterPro" id="IPR020904">
    <property type="entry name" value="Sc_DH/Rdtase_CS"/>
</dbReference>
<dbReference type="EMBL" id="JAXOVC010000009">
    <property type="protein sequence ID" value="KAK4496964.1"/>
    <property type="molecule type" value="Genomic_DNA"/>
</dbReference>
<keyword evidence="2" id="KW-0521">NADP</keyword>
<organism evidence="5 6">
    <name type="scientific">Zasmidium cellare</name>
    <name type="common">Wine cellar mold</name>
    <name type="synonym">Racodium cellare</name>
    <dbReference type="NCBI Taxonomy" id="395010"/>
    <lineage>
        <taxon>Eukaryota</taxon>
        <taxon>Fungi</taxon>
        <taxon>Dikarya</taxon>
        <taxon>Ascomycota</taxon>
        <taxon>Pezizomycotina</taxon>
        <taxon>Dothideomycetes</taxon>
        <taxon>Dothideomycetidae</taxon>
        <taxon>Mycosphaerellales</taxon>
        <taxon>Mycosphaerellaceae</taxon>
        <taxon>Zasmidium</taxon>
    </lineage>
</organism>
<evidence type="ECO:0000313" key="6">
    <source>
        <dbReference type="Proteomes" id="UP001305779"/>
    </source>
</evidence>
<dbReference type="PANTHER" id="PTHR24320">
    <property type="entry name" value="RETINOL DEHYDROGENASE"/>
    <property type="match status" value="1"/>
</dbReference>
<dbReference type="InterPro" id="IPR002347">
    <property type="entry name" value="SDR_fam"/>
</dbReference>
<name>A0ABR0E6L7_ZASCE</name>
<dbReference type="Proteomes" id="UP001305779">
    <property type="component" value="Unassembled WGS sequence"/>
</dbReference>
<keyword evidence="3" id="KW-0560">Oxidoreductase</keyword>
<dbReference type="SUPFAM" id="SSF51735">
    <property type="entry name" value="NAD(P)-binding Rossmann-fold domains"/>
    <property type="match status" value="1"/>
</dbReference>
<evidence type="ECO:0000256" key="2">
    <source>
        <dbReference type="ARBA" id="ARBA00022857"/>
    </source>
</evidence>
<dbReference type="Gene3D" id="3.40.50.720">
    <property type="entry name" value="NAD(P)-binding Rossmann-like Domain"/>
    <property type="match status" value="1"/>
</dbReference>
<dbReference type="InterPro" id="IPR036291">
    <property type="entry name" value="NAD(P)-bd_dom_sf"/>
</dbReference>
<evidence type="ECO:0008006" key="7">
    <source>
        <dbReference type="Google" id="ProtNLM"/>
    </source>
</evidence>
<protein>
    <recommendedName>
        <fullName evidence="7">NAD(P)-binding protein</fullName>
    </recommendedName>
</protein>
<comment type="similarity">
    <text evidence="1 4">Belongs to the short-chain dehydrogenases/reductases (SDR) family.</text>
</comment>
<dbReference type="PANTHER" id="PTHR24320:SF282">
    <property type="entry name" value="WW DOMAIN-CONTAINING OXIDOREDUCTASE"/>
    <property type="match status" value="1"/>
</dbReference>
<evidence type="ECO:0000256" key="4">
    <source>
        <dbReference type="RuleBase" id="RU000363"/>
    </source>
</evidence>
<reference evidence="5 6" key="1">
    <citation type="journal article" date="2023" name="G3 (Bethesda)">
        <title>A chromosome-level genome assembly of Zasmidium syzygii isolated from banana leaves.</title>
        <authorList>
            <person name="van Westerhoven A.C."/>
            <person name="Mehrabi R."/>
            <person name="Talebi R."/>
            <person name="Steentjes M.B.F."/>
            <person name="Corcolon B."/>
            <person name="Chong P.A."/>
            <person name="Kema G.H.J."/>
            <person name="Seidl M.F."/>
        </authorList>
    </citation>
    <scope>NUCLEOTIDE SEQUENCE [LARGE SCALE GENOMIC DNA]</scope>
    <source>
        <strain evidence="5 6">P124</strain>
    </source>
</reference>
<comment type="caution">
    <text evidence="5">The sequence shown here is derived from an EMBL/GenBank/DDBJ whole genome shotgun (WGS) entry which is preliminary data.</text>
</comment>
<proteinExistence type="inferred from homology"/>
<dbReference type="Pfam" id="PF00106">
    <property type="entry name" value="adh_short"/>
    <property type="match status" value="1"/>
</dbReference>
<evidence type="ECO:0000256" key="3">
    <source>
        <dbReference type="ARBA" id="ARBA00023002"/>
    </source>
</evidence>
<evidence type="ECO:0000313" key="5">
    <source>
        <dbReference type="EMBL" id="KAK4496964.1"/>
    </source>
</evidence>
<evidence type="ECO:0000256" key="1">
    <source>
        <dbReference type="ARBA" id="ARBA00006484"/>
    </source>
</evidence>
<dbReference type="PRINTS" id="PR00080">
    <property type="entry name" value="SDRFAMILY"/>
</dbReference>